<dbReference type="CDD" id="cd11715">
    <property type="entry name" value="THUMP_AdoMetMT"/>
    <property type="match status" value="1"/>
</dbReference>
<evidence type="ECO:0000313" key="5">
    <source>
        <dbReference type="EMBL" id="MDF0591534.1"/>
    </source>
</evidence>
<proteinExistence type="predicted"/>
<evidence type="ECO:0000256" key="2">
    <source>
        <dbReference type="ARBA" id="ARBA00022691"/>
    </source>
</evidence>
<gene>
    <name evidence="5" type="ORF">P0O15_10215</name>
</gene>
<dbReference type="EMBL" id="JARFPK010000045">
    <property type="protein sequence ID" value="MDF0591534.1"/>
    <property type="molecule type" value="Genomic_DNA"/>
</dbReference>
<keyword evidence="1 5" id="KW-0489">Methyltransferase</keyword>
<dbReference type="SUPFAM" id="SSF53335">
    <property type="entry name" value="S-adenosyl-L-methionine-dependent methyltransferases"/>
    <property type="match status" value="1"/>
</dbReference>
<dbReference type="InterPro" id="IPR004114">
    <property type="entry name" value="THUMP_dom"/>
</dbReference>
<evidence type="ECO:0000259" key="4">
    <source>
        <dbReference type="PROSITE" id="PS51165"/>
    </source>
</evidence>
<keyword evidence="6" id="KW-1185">Reference proteome</keyword>
<protein>
    <submittedName>
        <fullName evidence="5">Methyltransferase domain-containing protein</fullName>
    </submittedName>
</protein>
<dbReference type="Gene3D" id="3.40.50.150">
    <property type="entry name" value="Vaccinia Virus protein VP39"/>
    <property type="match status" value="1"/>
</dbReference>
<dbReference type="RefSeq" id="WP_316967265.1">
    <property type="nucleotide sequence ID" value="NZ_JARFPK010000045.1"/>
</dbReference>
<dbReference type="PROSITE" id="PS51165">
    <property type="entry name" value="THUMP"/>
    <property type="match status" value="1"/>
</dbReference>
<dbReference type="PANTHER" id="PTHR14911:SF21">
    <property type="entry name" value="N2-METHYLGUANOSINE TRNA METHYLTRANSFERASE"/>
    <property type="match status" value="1"/>
</dbReference>
<sequence>MEARYAFELSGEHPTIPRSEALSLLEITSVGYRVVSSLGRALVVDARELDLSLLGGRMAMIHQVVEVSAEGDPTASGAAEAAKSLDLPMKSYRVRATRLGDPPLASDEVERLVGSALWKRGYEADLSDPEIEIRAIVTADRIYLGREVARADRAGFRARRPHLKPFFYPGTMLPKIARALVNLSCAREGELLLDPFAGTGGFLVEAGMMAVRGVGVDVQGRIVRGALTNLEGLDCNLIVGDAMSLPLKDGSIDAAVSDAPYGRSALIQAGSRDELLAGSLAELRRVLIPGGRMIFVDDRPVGEFLEDAGFNIIEVHKERVHRSLTREISVCR</sequence>
<keyword evidence="3" id="KW-0694">RNA-binding</keyword>
<accession>A0ABT5X9Z7</accession>
<reference evidence="5 6" key="1">
    <citation type="submission" date="2023-03" db="EMBL/GenBank/DDBJ databases">
        <title>WGS of Methanotrichaceae archaeon Mx.</title>
        <authorList>
            <person name="Sorokin D.Y."/>
            <person name="Merkel A.Y."/>
        </authorList>
    </citation>
    <scope>NUCLEOTIDE SEQUENCE [LARGE SCALE GENOMIC DNA]</scope>
    <source>
        <strain evidence="5 6">Mx</strain>
    </source>
</reference>
<keyword evidence="1 5" id="KW-0808">Transferase</keyword>
<dbReference type="SUPFAM" id="SSF143437">
    <property type="entry name" value="THUMP domain-like"/>
    <property type="match status" value="1"/>
</dbReference>
<dbReference type="SMART" id="SM00981">
    <property type="entry name" value="THUMP"/>
    <property type="match status" value="1"/>
</dbReference>
<dbReference type="GO" id="GO:0032259">
    <property type="term" value="P:methylation"/>
    <property type="evidence" value="ECO:0007669"/>
    <property type="project" value="UniProtKB-KW"/>
</dbReference>
<evidence type="ECO:0000256" key="1">
    <source>
        <dbReference type="ARBA" id="ARBA00022603"/>
    </source>
</evidence>
<organism evidence="5 6">
    <name type="scientific">Candidatus Methanocrinis natronophilus</name>
    <dbReference type="NCBI Taxonomy" id="3033396"/>
    <lineage>
        <taxon>Archaea</taxon>
        <taxon>Methanobacteriati</taxon>
        <taxon>Methanobacteriota</taxon>
        <taxon>Stenosarchaea group</taxon>
        <taxon>Methanomicrobia</taxon>
        <taxon>Methanotrichales</taxon>
        <taxon>Methanotrichaceae</taxon>
        <taxon>Methanocrinis</taxon>
    </lineage>
</organism>
<evidence type="ECO:0000313" key="6">
    <source>
        <dbReference type="Proteomes" id="UP001220010"/>
    </source>
</evidence>
<dbReference type="GO" id="GO:0008168">
    <property type="term" value="F:methyltransferase activity"/>
    <property type="evidence" value="ECO:0007669"/>
    <property type="project" value="UniProtKB-KW"/>
</dbReference>
<evidence type="ECO:0000256" key="3">
    <source>
        <dbReference type="PROSITE-ProRule" id="PRU00529"/>
    </source>
</evidence>
<dbReference type="Gene3D" id="3.30.2130.30">
    <property type="match status" value="1"/>
</dbReference>
<dbReference type="PANTHER" id="PTHR14911">
    <property type="entry name" value="THUMP DOMAIN-CONTAINING"/>
    <property type="match status" value="1"/>
</dbReference>
<dbReference type="InterPro" id="IPR029063">
    <property type="entry name" value="SAM-dependent_MTases_sf"/>
</dbReference>
<dbReference type="Proteomes" id="UP001220010">
    <property type="component" value="Unassembled WGS sequence"/>
</dbReference>
<name>A0ABT5X9Z7_9EURY</name>
<dbReference type="InterPro" id="IPR000241">
    <property type="entry name" value="RlmKL-like_Mtase"/>
</dbReference>
<dbReference type="CDD" id="cd02440">
    <property type="entry name" value="AdoMet_MTases"/>
    <property type="match status" value="1"/>
</dbReference>
<dbReference type="Pfam" id="PF01170">
    <property type="entry name" value="UPF0020"/>
    <property type="match status" value="1"/>
</dbReference>
<keyword evidence="2" id="KW-0949">S-adenosyl-L-methionine</keyword>
<comment type="caution">
    <text evidence="5">The sequence shown here is derived from an EMBL/GenBank/DDBJ whole genome shotgun (WGS) entry which is preliminary data.</text>
</comment>
<feature type="domain" description="THUMP" evidence="4">
    <location>
        <begin position="49"/>
        <end position="148"/>
    </location>
</feature>
<dbReference type="Pfam" id="PF02926">
    <property type="entry name" value="THUMP"/>
    <property type="match status" value="1"/>
</dbReference>